<dbReference type="Pfam" id="PF01660">
    <property type="entry name" value="Vmethyltransf"/>
    <property type="match status" value="1"/>
</dbReference>
<accession>A0A183BVJ6</accession>
<organism evidence="2 3">
    <name type="scientific">Globodera pallida</name>
    <name type="common">Potato cyst nematode worm</name>
    <name type="synonym">Heterodera pallida</name>
    <dbReference type="NCBI Taxonomy" id="36090"/>
    <lineage>
        <taxon>Eukaryota</taxon>
        <taxon>Metazoa</taxon>
        <taxon>Ecdysozoa</taxon>
        <taxon>Nematoda</taxon>
        <taxon>Chromadorea</taxon>
        <taxon>Rhabditida</taxon>
        <taxon>Tylenchina</taxon>
        <taxon>Tylenchomorpha</taxon>
        <taxon>Tylenchoidea</taxon>
        <taxon>Heteroderidae</taxon>
        <taxon>Heteroderinae</taxon>
        <taxon>Globodera</taxon>
    </lineage>
</organism>
<dbReference type="GO" id="GO:0016556">
    <property type="term" value="P:mRNA modification"/>
    <property type="evidence" value="ECO:0007669"/>
    <property type="project" value="InterPro"/>
</dbReference>
<proteinExistence type="predicted"/>
<evidence type="ECO:0000259" key="1">
    <source>
        <dbReference type="PROSITE" id="PS51743"/>
    </source>
</evidence>
<sequence>MSTFASLGFDVDSSINDLLTQFIRKDPNSPLAEAVNKEFARILDSNANAAVRAKTGSVKIGEKLNVEEQIVLANNIPEFNLIFTNRVEKTHSFASAMRKVEYYLLLEKISYKRQKALYADGRDYYAIDVGGDFSFHVRNANVGIHSDCPVMDERDDARYKSRTERLRREYENDLVEKTYASGADEKFEYVGDFLNKLSKSGTCDDVFCNRLAQECEKTARYLLFVHSNYDISLATFGDIMIKKNSVEAYGSFIFSTDILLNERGVIPMLNAVYVVDKESDTIEFTFRGCQSYAYRHKLSTYLSYVTTHVFYDTAMNRRFLLELLENRCGIQFFKVVPISDETPITMVSHNLWFPSLINKSVVTFYEPDYEALGSRSGAPTLKKCNFVVDNKLIDKLKAQATSQTENKFKPVELYCFFQAYCGPASKALAHAVYIEVYREKYDAGKVLQKILRDVDADRAAASTTTWMKFLRWLGTPCCPIGNAAELSRYSARPRSVLRLSCDEYQRNQSRVGTFKLRVKFAYDDIKGFVVPAPDAIPLSFDVSKMVRDNIKRNHGLNAETSQLDDDQSVIEYSEASQHYDPDVLFIGTEGGVSDCRFWQTRADDVVHDLHIDSCEEICALKHIWISVTTHGGYVITIGKLNWWTILKGIGTFINAKTLVMIRVADLNNLQDIVAYLVVVFRPLSSCRGWNDNLIADESMVEKVRNAVIGSVNYNREKIQQTLEECGVSDLSKFNPAWYAEDRKRRKYLAVVEDQGQDAQQPLVAELSKLDLYSNCSSQNETLETSHESAGDGQEWIPDGVDPRRVRVDVETHTVCFGMDSFVNASSSESVNYIFCFCHLSSVEPFELKNDLTEERLTLRHFNKDKSLLVRCPIVREEDKWANWEKEATEWKWGRYWNAISINLSDRDIDMNCPSEPKKAKTLKLNGI</sequence>
<protein>
    <submittedName>
        <fullName evidence="3">Alphavirus-like MT domain-containing protein</fullName>
    </submittedName>
</protein>
<dbReference type="WBParaSite" id="GPLIN_000463400">
    <property type="protein sequence ID" value="GPLIN_000463400"/>
    <property type="gene ID" value="GPLIN_000463400"/>
</dbReference>
<name>A0A183BVJ6_GLOPA</name>
<dbReference type="PROSITE" id="PS51743">
    <property type="entry name" value="ALPHAVIRUS_MT"/>
    <property type="match status" value="1"/>
</dbReference>
<feature type="domain" description="Alphavirus-like MT" evidence="1">
    <location>
        <begin position="82"/>
        <end position="305"/>
    </location>
</feature>
<dbReference type="InterPro" id="IPR002588">
    <property type="entry name" value="Alphavirus-like_MT_dom"/>
</dbReference>
<dbReference type="AlphaFoldDB" id="A0A183BVJ6"/>
<evidence type="ECO:0000313" key="3">
    <source>
        <dbReference type="WBParaSite" id="GPLIN_000463400"/>
    </source>
</evidence>
<dbReference type="Proteomes" id="UP000050741">
    <property type="component" value="Unassembled WGS sequence"/>
</dbReference>
<keyword evidence="2" id="KW-1185">Reference proteome</keyword>
<reference evidence="2" key="1">
    <citation type="submission" date="2014-05" db="EMBL/GenBank/DDBJ databases">
        <title>The genome and life-stage specific transcriptomes of Globodera pallida elucidate key aspects of plant parasitism by a cyst nematode.</title>
        <authorList>
            <person name="Cotton J.A."/>
            <person name="Lilley C.J."/>
            <person name="Jones L.M."/>
            <person name="Kikuchi T."/>
            <person name="Reid A.J."/>
            <person name="Thorpe P."/>
            <person name="Tsai I.J."/>
            <person name="Beasley H."/>
            <person name="Blok V."/>
            <person name="Cock P.J.A."/>
            <person name="Van den Akker S.E."/>
            <person name="Holroyd N."/>
            <person name="Hunt M."/>
            <person name="Mantelin S."/>
            <person name="Naghra H."/>
            <person name="Pain A."/>
            <person name="Palomares-Rius J.E."/>
            <person name="Zarowiecki M."/>
            <person name="Berriman M."/>
            <person name="Jones J.T."/>
            <person name="Urwin P.E."/>
        </authorList>
    </citation>
    <scope>NUCLEOTIDE SEQUENCE [LARGE SCALE GENOMIC DNA]</scope>
    <source>
        <strain evidence="2">Lindley</strain>
    </source>
</reference>
<dbReference type="GO" id="GO:0008174">
    <property type="term" value="F:mRNA methyltransferase activity"/>
    <property type="evidence" value="ECO:0007669"/>
    <property type="project" value="InterPro"/>
</dbReference>
<dbReference type="GO" id="GO:0006396">
    <property type="term" value="P:RNA processing"/>
    <property type="evidence" value="ECO:0007669"/>
    <property type="project" value="InterPro"/>
</dbReference>
<reference evidence="3" key="2">
    <citation type="submission" date="2016-06" db="UniProtKB">
        <authorList>
            <consortium name="WormBaseParasite"/>
        </authorList>
    </citation>
    <scope>IDENTIFICATION</scope>
</reference>
<dbReference type="GO" id="GO:0003723">
    <property type="term" value="F:RNA binding"/>
    <property type="evidence" value="ECO:0007669"/>
    <property type="project" value="InterPro"/>
</dbReference>
<evidence type="ECO:0000313" key="2">
    <source>
        <dbReference type="Proteomes" id="UP000050741"/>
    </source>
</evidence>